<organism evidence="7 8">
    <name type="scientific">Nocardioides anomalus</name>
    <dbReference type="NCBI Taxonomy" id="2712223"/>
    <lineage>
        <taxon>Bacteria</taxon>
        <taxon>Bacillati</taxon>
        <taxon>Actinomycetota</taxon>
        <taxon>Actinomycetes</taxon>
        <taxon>Propionibacteriales</taxon>
        <taxon>Nocardioidaceae</taxon>
        <taxon>Nocardioides</taxon>
    </lineage>
</organism>
<keyword evidence="8" id="KW-1185">Reference proteome</keyword>
<comment type="similarity">
    <text evidence="1">Belongs to the LysR transcriptional regulatory family.</text>
</comment>
<feature type="region of interest" description="Disordered" evidence="5">
    <location>
        <begin position="1"/>
        <end position="22"/>
    </location>
</feature>
<keyword evidence="3" id="KW-0238">DNA-binding</keyword>
<evidence type="ECO:0000313" key="8">
    <source>
        <dbReference type="Proteomes" id="UP000502996"/>
    </source>
</evidence>
<dbReference type="Gene3D" id="3.40.190.290">
    <property type="match status" value="1"/>
</dbReference>
<feature type="domain" description="HTH lysR-type" evidence="6">
    <location>
        <begin position="35"/>
        <end position="92"/>
    </location>
</feature>
<dbReference type="EMBL" id="CP049257">
    <property type="protein sequence ID" value="QIG46167.1"/>
    <property type="molecule type" value="Genomic_DNA"/>
</dbReference>
<accession>A0A6G6WLZ1</accession>
<proteinExistence type="inferred from homology"/>
<dbReference type="Pfam" id="PF00126">
    <property type="entry name" value="HTH_1"/>
    <property type="match status" value="1"/>
</dbReference>
<dbReference type="GO" id="GO:0000976">
    <property type="term" value="F:transcription cis-regulatory region binding"/>
    <property type="evidence" value="ECO:0007669"/>
    <property type="project" value="TreeGrafter"/>
</dbReference>
<protein>
    <submittedName>
        <fullName evidence="7">LysR family transcriptional regulator</fullName>
    </submittedName>
</protein>
<evidence type="ECO:0000259" key="6">
    <source>
        <dbReference type="PROSITE" id="PS50931"/>
    </source>
</evidence>
<evidence type="ECO:0000256" key="5">
    <source>
        <dbReference type="SAM" id="MobiDB-lite"/>
    </source>
</evidence>
<dbReference type="SUPFAM" id="SSF53850">
    <property type="entry name" value="Periplasmic binding protein-like II"/>
    <property type="match status" value="1"/>
</dbReference>
<feature type="compositionally biased region" description="Basic residues" evidence="5">
    <location>
        <begin position="1"/>
        <end position="11"/>
    </location>
</feature>
<evidence type="ECO:0000256" key="1">
    <source>
        <dbReference type="ARBA" id="ARBA00009437"/>
    </source>
</evidence>
<dbReference type="GO" id="GO:0003700">
    <property type="term" value="F:DNA-binding transcription factor activity"/>
    <property type="evidence" value="ECO:0007669"/>
    <property type="project" value="InterPro"/>
</dbReference>
<evidence type="ECO:0000256" key="4">
    <source>
        <dbReference type="ARBA" id="ARBA00023163"/>
    </source>
</evidence>
<evidence type="ECO:0000256" key="3">
    <source>
        <dbReference type="ARBA" id="ARBA00023125"/>
    </source>
</evidence>
<reference evidence="7 8" key="1">
    <citation type="submission" date="2020-02" db="EMBL/GenBank/DDBJ databases">
        <title>Full genome sequence of Nocardioides sp. R-3366.</title>
        <authorList>
            <person name="Im W.-T."/>
        </authorList>
    </citation>
    <scope>NUCLEOTIDE SEQUENCE [LARGE SCALE GENOMIC DNA]</scope>
    <source>
        <strain evidence="7 8">R-3366</strain>
    </source>
</reference>
<dbReference type="PANTHER" id="PTHR30126">
    <property type="entry name" value="HTH-TYPE TRANSCRIPTIONAL REGULATOR"/>
    <property type="match status" value="1"/>
</dbReference>
<sequence length="334" mass="34530">MVKRRTPRASRRPGPASSGRVTVHPQGRLVTVALPDLDALALLVGVARTGSIGAAARAAGVSQQAGSERIRAVEAQVGLQLVRRGARGSELTSAGVVVVESAARLLDVAAELEHALGGLRTDRDRDLAVWSSMTVAETVLPGWLVRLGQRQAAEGRTPTTVSLTATNTHQVVTAVQDGRADLGFVEGLRAPPGVRSRGLTTDELVLVTAPGSALARRRTPLTPAEVAALPTVARERGSGTREVVEQALAAHGLVAAPPVAELTTATAVRQAVLAGGAPAFVSRRLVARELEARALAEVRTGLSLTRTFRAVWSGGREPAAGPARDLVALARAAG</sequence>
<dbReference type="InterPro" id="IPR000847">
    <property type="entry name" value="LysR_HTH_N"/>
</dbReference>
<gene>
    <name evidence="7" type="ORF">G5V58_22130</name>
</gene>
<evidence type="ECO:0000256" key="2">
    <source>
        <dbReference type="ARBA" id="ARBA00023015"/>
    </source>
</evidence>
<dbReference type="PROSITE" id="PS50931">
    <property type="entry name" value="HTH_LYSR"/>
    <property type="match status" value="1"/>
</dbReference>
<keyword evidence="2" id="KW-0805">Transcription regulation</keyword>
<dbReference type="KEGG" id="nano:G5V58_22130"/>
<dbReference type="PANTHER" id="PTHR30126:SF39">
    <property type="entry name" value="HTH-TYPE TRANSCRIPTIONAL REGULATOR CYSL"/>
    <property type="match status" value="1"/>
</dbReference>
<dbReference type="InterPro" id="IPR036390">
    <property type="entry name" value="WH_DNA-bd_sf"/>
</dbReference>
<dbReference type="SUPFAM" id="SSF46785">
    <property type="entry name" value="Winged helix' DNA-binding domain"/>
    <property type="match status" value="1"/>
</dbReference>
<keyword evidence="4" id="KW-0804">Transcription</keyword>
<dbReference type="Proteomes" id="UP000502996">
    <property type="component" value="Chromosome"/>
</dbReference>
<name>A0A6G6WLZ1_9ACTN</name>
<dbReference type="Gene3D" id="1.10.10.10">
    <property type="entry name" value="Winged helix-like DNA-binding domain superfamily/Winged helix DNA-binding domain"/>
    <property type="match status" value="1"/>
</dbReference>
<dbReference type="InterPro" id="IPR005119">
    <property type="entry name" value="LysR_subst-bd"/>
</dbReference>
<dbReference type="AlphaFoldDB" id="A0A6G6WLZ1"/>
<dbReference type="InterPro" id="IPR036388">
    <property type="entry name" value="WH-like_DNA-bd_sf"/>
</dbReference>
<dbReference type="Pfam" id="PF03466">
    <property type="entry name" value="LysR_substrate"/>
    <property type="match status" value="1"/>
</dbReference>
<evidence type="ECO:0000313" key="7">
    <source>
        <dbReference type="EMBL" id="QIG46167.1"/>
    </source>
</evidence>